<evidence type="ECO:0000256" key="1">
    <source>
        <dbReference type="ARBA" id="ARBA00006068"/>
    </source>
</evidence>
<proteinExistence type="inferred from homology"/>
<organism evidence="4 5">
    <name type="scientific">Coprothermobacter proteolyticus (strain ATCC 35245 / DSM 5265 / OCM 4 / BT)</name>
    <dbReference type="NCBI Taxonomy" id="309798"/>
    <lineage>
        <taxon>Bacteria</taxon>
        <taxon>Pseudomonadati</taxon>
        <taxon>Coprothermobacterota</taxon>
        <taxon>Coprothermobacteria</taxon>
        <taxon>Coprothermobacterales</taxon>
        <taxon>Coprothermobacteraceae</taxon>
        <taxon>Coprothermobacter</taxon>
    </lineage>
</organism>
<dbReference type="NCBIfam" id="TIGR00350">
    <property type="entry name" value="lytR_cpsA_psr"/>
    <property type="match status" value="1"/>
</dbReference>
<accession>B5Y883</accession>
<dbReference type="EMBL" id="CP001145">
    <property type="protein sequence ID" value="ACI17901.1"/>
    <property type="molecule type" value="Genomic_DNA"/>
</dbReference>
<dbReference type="STRING" id="309798.COPRO5265_0625"/>
<feature type="compositionally biased region" description="Polar residues" evidence="2">
    <location>
        <begin position="469"/>
        <end position="487"/>
    </location>
</feature>
<reference evidence="5" key="1">
    <citation type="submission" date="2008-08" db="EMBL/GenBank/DDBJ databases">
        <title>The complete genome sequence of Coprothermobacter proteolyticus strain ATCC 5245 / DSM 5265 / BT.</title>
        <authorList>
            <person name="Dodson R.J."/>
            <person name="Durkin A.S."/>
            <person name="Wu M."/>
            <person name="Eisen J."/>
            <person name="Sutton G."/>
        </authorList>
    </citation>
    <scope>NUCLEOTIDE SEQUENCE [LARGE SCALE GENOMIC DNA]</scope>
    <source>
        <strain evidence="5">ATCC 35245 / DSM 5265 / OCM 4 / BT</strain>
    </source>
</reference>
<evidence type="ECO:0000256" key="2">
    <source>
        <dbReference type="SAM" id="MobiDB-lite"/>
    </source>
</evidence>
<dbReference type="InterPro" id="IPR004474">
    <property type="entry name" value="LytR_CpsA_psr"/>
</dbReference>
<dbReference type="KEGG" id="cpo:COPRO5265_0625"/>
<dbReference type="Pfam" id="PF03816">
    <property type="entry name" value="LytR_cpsA_psr"/>
    <property type="match status" value="1"/>
</dbReference>
<dbReference type="AlphaFoldDB" id="B5Y883"/>
<dbReference type="eggNOG" id="COG1316">
    <property type="taxonomic scope" value="Bacteria"/>
</dbReference>
<dbReference type="PANTHER" id="PTHR33392:SF6">
    <property type="entry name" value="POLYISOPRENYL-TEICHOIC ACID--PEPTIDOGLYCAN TEICHOIC ACID TRANSFERASE TAGU"/>
    <property type="match status" value="1"/>
</dbReference>
<feature type="compositionally biased region" description="Low complexity" evidence="2">
    <location>
        <begin position="344"/>
        <end position="405"/>
    </location>
</feature>
<reference evidence="4 5" key="2">
    <citation type="journal article" date="2014" name="Genome Announc.">
        <title>Complete Genome Sequence of Coprothermobacter proteolyticus DSM 5265.</title>
        <authorList>
            <person name="Alexiev A."/>
            <person name="Coil D.A."/>
            <person name="Badger J.H."/>
            <person name="Enticknap J."/>
            <person name="Ward N."/>
            <person name="Robb F.T."/>
            <person name="Eisen J.A."/>
        </authorList>
    </citation>
    <scope>NUCLEOTIDE SEQUENCE [LARGE SCALE GENOMIC DNA]</scope>
    <source>
        <strain evidence="5">ATCC 35245 / DSM 5265 / OCM 4 / BT</strain>
    </source>
</reference>
<evidence type="ECO:0000313" key="5">
    <source>
        <dbReference type="Proteomes" id="UP000001732"/>
    </source>
</evidence>
<dbReference type="RefSeq" id="WP_012544552.1">
    <property type="nucleotide sequence ID" value="NC_011295.1"/>
</dbReference>
<gene>
    <name evidence="4" type="ordered locus">COPRO5265_0625</name>
</gene>
<keyword evidence="5" id="KW-1185">Reference proteome</keyword>
<dbReference type="Proteomes" id="UP000001732">
    <property type="component" value="Chromosome"/>
</dbReference>
<evidence type="ECO:0000313" key="4">
    <source>
        <dbReference type="EMBL" id="ACI17901.1"/>
    </source>
</evidence>
<feature type="domain" description="Cell envelope-related transcriptional attenuator" evidence="3">
    <location>
        <begin position="86"/>
        <end position="225"/>
    </location>
</feature>
<dbReference type="InterPro" id="IPR050922">
    <property type="entry name" value="LytR/CpsA/Psr_CW_biosynth"/>
</dbReference>
<dbReference type="OrthoDB" id="27330at2"/>
<feature type="region of interest" description="Disordered" evidence="2">
    <location>
        <begin position="322"/>
        <end position="487"/>
    </location>
</feature>
<name>B5Y883_COPPD</name>
<sequence length="487" mass="52066">MKMSVNVKKVLIAIGFLLIFLVSFVGGVFAQKVIMPQGEGVNLADLVSSAAERFSSITGSKGDQVWLIAGLDTVGEMKGAGSVGHNDTLILAFIRGSTINLLYIPRDSLVAIPDKGVTKVGHTFLYGGVRKLAETIKQNFGVAVDHYVVVNFSTVIEMVDLMGGLKVDVPQRYCYQGVGVPRYTCIDKGTHTLNGTEFLVYWRIRDYGRTHVSDLTRIQRQIDLLLGTDLKDQVISKLSPSFVSSAVDVWSKYVLSDVSLMEIASLANKWKDAHIEADVLSGDSFISRVFDLGVPVSVYQWDADWLKSWYIEKFGPMGQTLANGVNPPKLSVPRPTDSSSSKETSGNKNSTSGGKTSTASNSGSNSSGSTGGTATQSPTPSSTTTTTTTTSTTTQNSSQSNATTNVNDTATQSVPELPPEVENNTTVATGAVNGEIPGPVITPTTATPPEENYNDSWEGSGYDSKNNENETLTVTNAYTETPTEGGH</sequence>
<evidence type="ECO:0000259" key="3">
    <source>
        <dbReference type="Pfam" id="PF03816"/>
    </source>
</evidence>
<dbReference type="PANTHER" id="PTHR33392">
    <property type="entry name" value="POLYISOPRENYL-TEICHOIC ACID--PEPTIDOGLYCAN TEICHOIC ACID TRANSFERASE TAGU"/>
    <property type="match status" value="1"/>
</dbReference>
<protein>
    <submittedName>
        <fullName evidence="4">Probable PBP 5 synthesis repressor, putative</fullName>
    </submittedName>
</protein>
<comment type="similarity">
    <text evidence="1">Belongs to the LytR/CpsA/Psr (LCP) family.</text>
</comment>
<dbReference type="HOGENOM" id="CLU_043929_0_0_9"/>
<dbReference type="Gene3D" id="3.40.630.190">
    <property type="entry name" value="LCP protein"/>
    <property type="match status" value="1"/>
</dbReference>